<dbReference type="PROSITE" id="PS50888">
    <property type="entry name" value="BHLH"/>
    <property type="match status" value="1"/>
</dbReference>
<evidence type="ECO:0000256" key="1">
    <source>
        <dbReference type="ARBA" id="ARBA00023125"/>
    </source>
</evidence>
<dbReference type="InterPro" id="IPR011598">
    <property type="entry name" value="bHLH_dom"/>
</dbReference>
<organism evidence="5 6">
    <name type="scientific">Porites lobata</name>
    <dbReference type="NCBI Taxonomy" id="104759"/>
    <lineage>
        <taxon>Eukaryota</taxon>
        <taxon>Metazoa</taxon>
        <taxon>Cnidaria</taxon>
        <taxon>Anthozoa</taxon>
        <taxon>Hexacorallia</taxon>
        <taxon>Scleractinia</taxon>
        <taxon>Fungiina</taxon>
        <taxon>Poritidae</taxon>
        <taxon>Porites</taxon>
    </lineage>
</organism>
<accession>A0ABN8NTG0</accession>
<dbReference type="PANTHER" id="PTHR45851">
    <property type="entry name" value="MYC PROTO-ONCOGENE"/>
    <property type="match status" value="1"/>
</dbReference>
<evidence type="ECO:0000256" key="3">
    <source>
        <dbReference type="SAM" id="MobiDB-lite"/>
    </source>
</evidence>
<name>A0ABN8NTG0_9CNID</name>
<gene>
    <name evidence="5" type="ORF">PLOB_00027704</name>
</gene>
<dbReference type="InterPro" id="IPR036638">
    <property type="entry name" value="HLH_DNA-bd_sf"/>
</dbReference>
<dbReference type="Pfam" id="PF01056">
    <property type="entry name" value="Myc_N"/>
    <property type="match status" value="1"/>
</dbReference>
<dbReference type="SMART" id="SM00353">
    <property type="entry name" value="HLH"/>
    <property type="match status" value="1"/>
</dbReference>
<dbReference type="InterPro" id="IPR012682">
    <property type="entry name" value="Tscrpt_reg_Myc_N"/>
</dbReference>
<dbReference type="Pfam" id="PF00010">
    <property type="entry name" value="HLH"/>
    <property type="match status" value="1"/>
</dbReference>
<dbReference type="Proteomes" id="UP001159405">
    <property type="component" value="Unassembled WGS sequence"/>
</dbReference>
<evidence type="ECO:0000259" key="4">
    <source>
        <dbReference type="PROSITE" id="PS50888"/>
    </source>
</evidence>
<protein>
    <recommendedName>
        <fullName evidence="4">BHLH domain-containing protein</fullName>
    </recommendedName>
</protein>
<keyword evidence="6" id="KW-1185">Reference proteome</keyword>
<dbReference type="SUPFAM" id="SSF47459">
    <property type="entry name" value="HLH, helix-loop-helix DNA-binding domain"/>
    <property type="match status" value="1"/>
</dbReference>
<dbReference type="Gene3D" id="4.10.280.10">
    <property type="entry name" value="Helix-loop-helix DNA-binding domain"/>
    <property type="match status" value="1"/>
</dbReference>
<proteinExistence type="predicted"/>
<reference evidence="5 6" key="1">
    <citation type="submission" date="2022-05" db="EMBL/GenBank/DDBJ databases">
        <authorList>
            <consortium name="Genoscope - CEA"/>
            <person name="William W."/>
        </authorList>
    </citation>
    <scope>NUCLEOTIDE SEQUENCE [LARGE SCALE GENOMIC DNA]</scope>
</reference>
<dbReference type="EMBL" id="CALNXK010000034">
    <property type="protein sequence ID" value="CAH3120001.1"/>
    <property type="molecule type" value="Genomic_DNA"/>
</dbReference>
<evidence type="ECO:0000313" key="5">
    <source>
        <dbReference type="EMBL" id="CAH3120001.1"/>
    </source>
</evidence>
<dbReference type="CDD" id="cd11400">
    <property type="entry name" value="bHLHzip_Myc"/>
    <property type="match status" value="1"/>
</dbReference>
<feature type="coiled-coil region" evidence="2">
    <location>
        <begin position="390"/>
        <end position="417"/>
    </location>
</feature>
<sequence>MSSVKAVFVQNCIFIIVDPRYLTFSFIMHRKKEREGEGGEVSREDQIYTAEIRASCRRKTSRGNSRHLNCSSAVPRNFRRMAVQVESLCKPFALENDPDATYFFHLEKDEVASDGYSSPVPSHDIWKKFELLPTPPRSPSRSPRHSPIDIVSFGGDYGSVADTLQIVSDILDLDGDSCSTTPLATVEISLTSLKSKLIQDCMWNGSNYESSLPDFKSLGAGMNAEDLYETPCSTPPPVEYVSSDCVDPSTVFPYPINESHHNLCGSHTSSDSEEEIDVVTIEKPKRKRLPQVTDEPPAKRLKPVAVKPKAAMSFPSPTKESKKDNIKRQSSCTSDEESETSKRATHNVLERKRRNDLKTSFHVLREEVPDLKENERAPKVTILRKAKDYVDKLKKDEVRLLAELEKLRHRNEELLERFYSLGQKRK</sequence>
<feature type="region of interest" description="Disordered" evidence="3">
    <location>
        <begin position="263"/>
        <end position="353"/>
    </location>
</feature>
<keyword evidence="1" id="KW-0238">DNA-binding</keyword>
<comment type="caution">
    <text evidence="5">The sequence shown here is derived from an EMBL/GenBank/DDBJ whole genome shotgun (WGS) entry which is preliminary data.</text>
</comment>
<feature type="domain" description="BHLH" evidence="4">
    <location>
        <begin position="341"/>
        <end position="393"/>
    </location>
</feature>
<dbReference type="InterPro" id="IPR050433">
    <property type="entry name" value="Myc_transcription_factors"/>
</dbReference>
<evidence type="ECO:0000256" key="2">
    <source>
        <dbReference type="SAM" id="Coils"/>
    </source>
</evidence>
<evidence type="ECO:0000313" key="6">
    <source>
        <dbReference type="Proteomes" id="UP001159405"/>
    </source>
</evidence>
<dbReference type="PRINTS" id="PR00044">
    <property type="entry name" value="LEUZIPPRMYC"/>
</dbReference>
<keyword evidence="2" id="KW-0175">Coiled coil</keyword>
<dbReference type="InterPro" id="IPR002418">
    <property type="entry name" value="Tscrpt_reg_Myc"/>
</dbReference>